<protein>
    <recommendedName>
        <fullName evidence="3">Cellulose biosynthesis protein BcsR</fullName>
    </recommendedName>
</protein>
<dbReference type="Pfam" id="PF10945">
    <property type="entry name" value="CBP_BcsR"/>
    <property type="match status" value="1"/>
</dbReference>
<organism evidence="1 2">
    <name type="scientific">Stutzerimonas stutzeri</name>
    <name type="common">Pseudomonas stutzeri</name>
    <dbReference type="NCBI Taxonomy" id="316"/>
    <lineage>
        <taxon>Bacteria</taxon>
        <taxon>Pseudomonadati</taxon>
        <taxon>Pseudomonadota</taxon>
        <taxon>Gammaproteobacteria</taxon>
        <taxon>Pseudomonadales</taxon>
        <taxon>Pseudomonadaceae</taxon>
        <taxon>Stutzerimonas</taxon>
    </lineage>
</organism>
<evidence type="ECO:0000313" key="1">
    <source>
        <dbReference type="EMBL" id="KJH79670.1"/>
    </source>
</evidence>
<accession>A0A0D9AF58</accession>
<gene>
    <name evidence="1" type="ORF">UF78_21195</name>
</gene>
<comment type="caution">
    <text evidence="1">The sequence shown here is derived from an EMBL/GenBank/DDBJ whole genome shotgun (WGS) entry which is preliminary data.</text>
</comment>
<dbReference type="InterPro" id="IPR024487">
    <property type="entry name" value="CBP_BcsR"/>
</dbReference>
<dbReference type="NCBIfam" id="NF040717">
    <property type="entry name" value="BcsR_only"/>
    <property type="match status" value="1"/>
</dbReference>
<name>A0A0D9AF58_STUST</name>
<dbReference type="PATRIC" id="fig|316.101.peg.3087"/>
<dbReference type="EMBL" id="JYHV01000037">
    <property type="protein sequence ID" value="KJH79670.1"/>
    <property type="molecule type" value="Genomic_DNA"/>
</dbReference>
<evidence type="ECO:0008006" key="3">
    <source>
        <dbReference type="Google" id="ProtNLM"/>
    </source>
</evidence>
<dbReference type="AlphaFoldDB" id="A0A0D9AF58"/>
<dbReference type="OrthoDB" id="6988851at2"/>
<reference evidence="1 2" key="1">
    <citation type="submission" date="2015-02" db="EMBL/GenBank/DDBJ databases">
        <title>Draft genome sequence of Pseudomonas stutzeri NT0128 isolated from wheat (Triticum turgidum) rhizosphere.</title>
        <authorList>
            <person name="Tovi N."/>
            <person name="Frenk S."/>
            <person name="Hadar Y."/>
            <person name="Minz D."/>
        </authorList>
    </citation>
    <scope>NUCLEOTIDE SEQUENCE [LARGE SCALE GENOMIC DNA]</scope>
    <source>
        <strain evidence="1 2">NT0128</strain>
    </source>
</reference>
<proteinExistence type="predicted"/>
<sequence length="77" mass="8549">MVSLAQRVQHDDIARLERHLGLPDLGYQDISASLELDRAIQRWPLLTELSIIADLETAFDSVSLEPVTAPTVGRQPV</sequence>
<dbReference type="Proteomes" id="UP000032487">
    <property type="component" value="Unassembled WGS sequence"/>
</dbReference>
<dbReference type="RefSeq" id="WP_045164179.1">
    <property type="nucleotide sequence ID" value="NZ_JYHV01000037.1"/>
</dbReference>
<evidence type="ECO:0000313" key="2">
    <source>
        <dbReference type="Proteomes" id="UP000032487"/>
    </source>
</evidence>